<evidence type="ECO:0000256" key="1">
    <source>
        <dbReference type="ARBA" id="ARBA00010838"/>
    </source>
</evidence>
<keyword evidence="6 11" id="KW-0326">Glycosidase</keyword>
<evidence type="ECO:0000313" key="13">
    <source>
        <dbReference type="Proteomes" id="UP000451233"/>
    </source>
</evidence>
<evidence type="ECO:0000256" key="11">
    <source>
        <dbReference type="RuleBase" id="RU361175"/>
    </source>
</evidence>
<evidence type="ECO:0000256" key="3">
    <source>
        <dbReference type="ARBA" id="ARBA00022801"/>
    </source>
</evidence>
<dbReference type="Pfam" id="PF00232">
    <property type="entry name" value="Glyco_hydro_1"/>
    <property type="match status" value="1"/>
</dbReference>
<feature type="binding site" evidence="9">
    <location>
        <position position="121"/>
    </location>
    <ligand>
        <name>substrate</name>
    </ligand>
</feature>
<proteinExistence type="inferred from homology"/>
<gene>
    <name evidence="12" type="ORF">GS398_10350</name>
</gene>
<comment type="catalytic activity">
    <reaction evidence="11">
        <text>Hydrolysis of terminal, non-reducing beta-D-glucosyl residues with release of beta-D-glucose.</text>
        <dbReference type="EC" id="3.2.1.21"/>
    </reaction>
</comment>
<comment type="similarity">
    <text evidence="1 11">Belongs to the glycosyl hydrolase 1 family.</text>
</comment>
<dbReference type="EMBL" id="WVHS01000002">
    <property type="protein sequence ID" value="MXV15704.1"/>
    <property type="molecule type" value="Genomic_DNA"/>
</dbReference>
<accession>A0A7K1XXG7</accession>
<organism evidence="12 13">
    <name type="scientific">Hufsiella ginkgonis</name>
    <dbReference type="NCBI Taxonomy" id="2695274"/>
    <lineage>
        <taxon>Bacteria</taxon>
        <taxon>Pseudomonadati</taxon>
        <taxon>Bacteroidota</taxon>
        <taxon>Sphingobacteriia</taxon>
        <taxon>Sphingobacteriales</taxon>
        <taxon>Sphingobacteriaceae</taxon>
        <taxon>Hufsiella</taxon>
    </lineage>
</organism>
<keyword evidence="7" id="KW-0624">Polysaccharide degradation</keyword>
<evidence type="ECO:0000256" key="6">
    <source>
        <dbReference type="ARBA" id="ARBA00023295"/>
    </source>
</evidence>
<dbReference type="AlphaFoldDB" id="A0A7K1XXG7"/>
<evidence type="ECO:0000256" key="2">
    <source>
        <dbReference type="ARBA" id="ARBA00012744"/>
    </source>
</evidence>
<evidence type="ECO:0000256" key="5">
    <source>
        <dbReference type="ARBA" id="ARBA00023277"/>
    </source>
</evidence>
<sequence length="444" mass="50505">MQASSFGEKFSWGVSSAACQTEGAYLDDGKGPSIWDTFTDRKGKICNNDHARVACNFYHLYPEDLSIIRQLNIPNFRFSLAWSRIIPGGTGAVNPMGLDYYDRLIDNCLEKGIDPWVTLYHWDLPQALELKGGWTNRDVVSWFSDYVSVCAKRFGDRVGHWMVMNEPMVFTGAGYFLGVHAPGRRGVRNFFPAVHHSVLAMAEGARILKSACPDAEVGSTFSCSMIEPQTTSRWDTAAANRVDALLNRLFIEPALGMGYPVKDVPVLRKLEKYMLPGDDQKMIANLDFAGVQNYTREIVSFSLFTPYVHARLVDAKRRTKDITEMNWEVYPPSIYHMLKKFDAYPGIPKLYVTENGAAFKDVETAGRVHDERRINYLKDYIAQVFKAKQEGCKVEGYFVWTLTDNFEWAEGYRPKFGIVKVDPETQRRTVKDSGRWYGDFLSGR</sequence>
<keyword evidence="3 11" id="KW-0378">Hydrolase</keyword>
<evidence type="ECO:0000256" key="9">
    <source>
        <dbReference type="PIRSR" id="PIRSR617736-2"/>
    </source>
</evidence>
<dbReference type="PANTHER" id="PTHR10353">
    <property type="entry name" value="GLYCOSYL HYDROLASE"/>
    <property type="match status" value="1"/>
</dbReference>
<dbReference type="FunFam" id="3.20.20.80:FF:000004">
    <property type="entry name" value="Beta-glucosidase 6-phospho-beta-glucosidase"/>
    <property type="match status" value="1"/>
</dbReference>
<feature type="binding site" evidence="9">
    <location>
        <position position="165"/>
    </location>
    <ligand>
        <name>substrate</name>
    </ligand>
</feature>
<feature type="binding site" evidence="9">
    <location>
        <position position="294"/>
    </location>
    <ligand>
        <name>substrate</name>
    </ligand>
</feature>
<dbReference type="PRINTS" id="PR00131">
    <property type="entry name" value="GLHYDRLASE1"/>
</dbReference>
<dbReference type="InterPro" id="IPR017736">
    <property type="entry name" value="Glyco_hydro_1_beta-glucosidase"/>
</dbReference>
<dbReference type="InterPro" id="IPR001360">
    <property type="entry name" value="Glyco_hydro_1"/>
</dbReference>
<dbReference type="InterPro" id="IPR018120">
    <property type="entry name" value="Glyco_hydro_1_AS"/>
</dbReference>
<evidence type="ECO:0000256" key="7">
    <source>
        <dbReference type="ARBA" id="ARBA00023326"/>
    </source>
</evidence>
<keyword evidence="4" id="KW-0136">Cellulose degradation</keyword>
<evidence type="ECO:0000256" key="4">
    <source>
        <dbReference type="ARBA" id="ARBA00023001"/>
    </source>
</evidence>
<evidence type="ECO:0000256" key="8">
    <source>
        <dbReference type="PIRSR" id="PIRSR617736-1"/>
    </source>
</evidence>
<dbReference type="PANTHER" id="PTHR10353:SF36">
    <property type="entry name" value="LP05116P"/>
    <property type="match status" value="1"/>
</dbReference>
<dbReference type="Gene3D" id="3.20.20.80">
    <property type="entry name" value="Glycosidases"/>
    <property type="match status" value="1"/>
</dbReference>
<feature type="active site" description="Proton donor" evidence="8">
    <location>
        <position position="166"/>
    </location>
</feature>
<dbReference type="Proteomes" id="UP000451233">
    <property type="component" value="Unassembled WGS sequence"/>
</dbReference>
<comment type="caution">
    <text evidence="12">The sequence shown here is derived from an EMBL/GenBank/DDBJ whole genome shotgun (WGS) entry which is preliminary data.</text>
</comment>
<name>A0A7K1XXG7_9SPHI</name>
<dbReference type="GO" id="GO:0008422">
    <property type="term" value="F:beta-glucosidase activity"/>
    <property type="evidence" value="ECO:0007669"/>
    <property type="project" value="UniProtKB-EC"/>
</dbReference>
<dbReference type="PROSITE" id="PS00572">
    <property type="entry name" value="GLYCOSYL_HYDROL_F1_1"/>
    <property type="match status" value="1"/>
</dbReference>
<evidence type="ECO:0000313" key="12">
    <source>
        <dbReference type="EMBL" id="MXV15704.1"/>
    </source>
</evidence>
<keyword evidence="13" id="KW-1185">Reference proteome</keyword>
<feature type="binding site" evidence="9">
    <location>
        <position position="20"/>
    </location>
    <ligand>
        <name>substrate</name>
    </ligand>
</feature>
<reference evidence="12 13" key="1">
    <citation type="submission" date="2019-11" db="EMBL/GenBank/DDBJ databases">
        <title>Pedobacter sp. HMF7056 Genome sequencing and assembly.</title>
        <authorList>
            <person name="Kang H."/>
            <person name="Kim H."/>
            <person name="Joh K."/>
        </authorList>
    </citation>
    <scope>NUCLEOTIDE SEQUENCE [LARGE SCALE GENOMIC DNA]</scope>
    <source>
        <strain evidence="12 13">HMF7056</strain>
    </source>
</reference>
<dbReference type="EC" id="3.2.1.21" evidence="2 11"/>
<dbReference type="NCBIfam" id="TIGR03356">
    <property type="entry name" value="BGL"/>
    <property type="match status" value="1"/>
</dbReference>
<dbReference type="GO" id="GO:0005829">
    <property type="term" value="C:cytosol"/>
    <property type="evidence" value="ECO:0007669"/>
    <property type="project" value="TreeGrafter"/>
</dbReference>
<feature type="active site" description="Nucleophile" evidence="8 10">
    <location>
        <position position="354"/>
    </location>
</feature>
<dbReference type="SUPFAM" id="SSF51445">
    <property type="entry name" value="(Trans)glycosidases"/>
    <property type="match status" value="1"/>
</dbReference>
<dbReference type="GO" id="GO:0030245">
    <property type="term" value="P:cellulose catabolic process"/>
    <property type="evidence" value="ECO:0007669"/>
    <property type="project" value="UniProtKB-KW"/>
</dbReference>
<feature type="binding site" evidence="9">
    <location>
        <begin position="407"/>
        <end position="408"/>
    </location>
    <ligand>
        <name>substrate</name>
    </ligand>
</feature>
<dbReference type="InterPro" id="IPR017853">
    <property type="entry name" value="GH"/>
</dbReference>
<keyword evidence="5" id="KW-0119">Carbohydrate metabolism</keyword>
<protein>
    <recommendedName>
        <fullName evidence="2 11">Beta-glucosidase</fullName>
        <ecNumber evidence="2 11">3.2.1.21</ecNumber>
    </recommendedName>
</protein>
<evidence type="ECO:0000256" key="10">
    <source>
        <dbReference type="PROSITE-ProRule" id="PRU10055"/>
    </source>
</evidence>
<feature type="binding site" evidence="9">
    <location>
        <position position="400"/>
    </location>
    <ligand>
        <name>substrate</name>
    </ligand>
</feature>